<reference evidence="2" key="1">
    <citation type="submission" date="2023-07" db="EMBL/GenBank/DDBJ databases">
        <title>30 novel species of actinomycetes from the DSMZ collection.</title>
        <authorList>
            <person name="Nouioui I."/>
        </authorList>
    </citation>
    <scope>NUCLEOTIDE SEQUENCE [LARGE SCALE GENOMIC DNA]</scope>
    <source>
        <strain evidence="2">DSM 41886</strain>
    </source>
</reference>
<sequence>MRGSDLMDPHGPAHLPRRRVLRATAAAAGSLPLVSALTSCLNLGVEGSPHGPLDVLYLGDATQQQSFNQLFDAFREAHPDIELEARGIAAPNWGTFANTVATQIAGGKVPDVVQVATEGQRLFASKGLMEPLDDYIANDRALVDAYFADVDPRLRDWTETYSSTDGRTYYIPGGYNTAVLYCNTEVFEAAGVDLPAREWTWEEFRRAGVLIKERTGAFLIPLGFGFPFIDIMPWLLTNGASTLNSTWDEGTFDSEGAVEAAAFVKGLIDDGLSPRPGGTFDAVGQLRNNALATLGGGRWPTLDVRRLDMLDRVRIVSWPVNAGHGSPVGWDGWPILKASQKKEKAWTFLTWLMSEEASVFYARNGGSTVPARNSVATGAPFLDQAPPGTEALPEAITYGTPIPSPERGSEVQDAINQGWQAAITGTKPVREALESANERLGGLL</sequence>
<dbReference type="Pfam" id="PF01547">
    <property type="entry name" value="SBP_bac_1"/>
    <property type="match status" value="1"/>
</dbReference>
<dbReference type="EMBL" id="JAVREV010000006">
    <property type="protein sequence ID" value="MDT0443493.1"/>
    <property type="molecule type" value="Genomic_DNA"/>
</dbReference>
<gene>
    <name evidence="1" type="ORF">RM779_12950</name>
</gene>
<evidence type="ECO:0000313" key="1">
    <source>
        <dbReference type="EMBL" id="MDT0443493.1"/>
    </source>
</evidence>
<protein>
    <submittedName>
        <fullName evidence="1">Sugar ABC transporter substrate-binding protein</fullName>
    </submittedName>
</protein>
<comment type="caution">
    <text evidence="1">The sequence shown here is derived from an EMBL/GenBank/DDBJ whole genome shotgun (WGS) entry which is preliminary data.</text>
</comment>
<dbReference type="Gene3D" id="3.40.190.10">
    <property type="entry name" value="Periplasmic binding protein-like II"/>
    <property type="match status" value="1"/>
</dbReference>
<dbReference type="SUPFAM" id="SSF53850">
    <property type="entry name" value="Periplasmic binding protein-like II"/>
    <property type="match status" value="1"/>
</dbReference>
<accession>A0ABU2S3W0</accession>
<evidence type="ECO:0000313" key="2">
    <source>
        <dbReference type="Proteomes" id="UP001183615"/>
    </source>
</evidence>
<dbReference type="PANTHER" id="PTHR43649:SF12">
    <property type="entry name" value="DIACETYLCHITOBIOSE BINDING PROTEIN DASA"/>
    <property type="match status" value="1"/>
</dbReference>
<dbReference type="PANTHER" id="PTHR43649">
    <property type="entry name" value="ARABINOSE-BINDING PROTEIN-RELATED"/>
    <property type="match status" value="1"/>
</dbReference>
<dbReference type="Proteomes" id="UP001183615">
    <property type="component" value="Unassembled WGS sequence"/>
</dbReference>
<keyword evidence="2" id="KW-1185">Reference proteome</keyword>
<dbReference type="CDD" id="cd13585">
    <property type="entry name" value="PBP2_TMBP_like"/>
    <property type="match status" value="1"/>
</dbReference>
<dbReference type="RefSeq" id="WP_311617842.1">
    <property type="nucleotide sequence ID" value="NZ_JAVREV010000006.1"/>
</dbReference>
<dbReference type="InterPro" id="IPR006059">
    <property type="entry name" value="SBP"/>
</dbReference>
<organism evidence="1 2">
    <name type="scientific">Streptomyces johnsoniae</name>
    <dbReference type="NCBI Taxonomy" id="3075532"/>
    <lineage>
        <taxon>Bacteria</taxon>
        <taxon>Bacillati</taxon>
        <taxon>Actinomycetota</taxon>
        <taxon>Actinomycetes</taxon>
        <taxon>Kitasatosporales</taxon>
        <taxon>Streptomycetaceae</taxon>
        <taxon>Streptomyces</taxon>
    </lineage>
</organism>
<proteinExistence type="predicted"/>
<dbReference type="InterPro" id="IPR050490">
    <property type="entry name" value="Bact_solute-bd_prot1"/>
</dbReference>
<name>A0ABU2S3W0_9ACTN</name>